<dbReference type="EMBL" id="JBIPKE010000020">
    <property type="protein sequence ID" value="MFH6985386.1"/>
    <property type="molecule type" value="Genomic_DNA"/>
</dbReference>
<accession>A0ABW7NDM7</accession>
<reference evidence="1 2" key="1">
    <citation type="journal article" date="2013" name="Int. J. Syst. Evol. Microbiol.">
        <title>Marinoscillum luteum sp. nov., isolated from marine sediment.</title>
        <authorList>
            <person name="Cha I.T."/>
            <person name="Park S.J."/>
            <person name="Kim S.J."/>
            <person name="Kim J.G."/>
            <person name="Jung M.Y."/>
            <person name="Shin K.S."/>
            <person name="Kwon K.K."/>
            <person name="Yang S.H."/>
            <person name="Seo Y.S."/>
            <person name="Rhee S.K."/>
        </authorList>
    </citation>
    <scope>NUCLEOTIDE SEQUENCE [LARGE SCALE GENOMIC DNA]</scope>
    <source>
        <strain evidence="1 2">KCTC 23939</strain>
    </source>
</reference>
<keyword evidence="2" id="KW-1185">Reference proteome</keyword>
<comment type="caution">
    <text evidence="1">The sequence shown here is derived from an EMBL/GenBank/DDBJ whole genome shotgun (WGS) entry which is preliminary data.</text>
</comment>
<name>A0ABW7NDM7_9BACT</name>
<protein>
    <submittedName>
        <fullName evidence="1">Uncharacterized protein</fullName>
    </submittedName>
</protein>
<organism evidence="1 2">
    <name type="scientific">Marinoscillum luteum</name>
    <dbReference type="NCBI Taxonomy" id="861051"/>
    <lineage>
        <taxon>Bacteria</taxon>
        <taxon>Pseudomonadati</taxon>
        <taxon>Bacteroidota</taxon>
        <taxon>Cytophagia</taxon>
        <taxon>Cytophagales</taxon>
        <taxon>Reichenbachiellaceae</taxon>
        <taxon>Marinoscillum</taxon>
    </lineage>
</organism>
<dbReference type="RefSeq" id="WP_236587555.1">
    <property type="nucleotide sequence ID" value="NZ_JBIPKE010000020.1"/>
</dbReference>
<evidence type="ECO:0000313" key="2">
    <source>
        <dbReference type="Proteomes" id="UP001610063"/>
    </source>
</evidence>
<sequence length="66" mass="7779">MIETKRACIYPKDVQRITGMSERYGRKLLNKIREELSKEPHQFISIDEFCEFTGLAPAIVERYITD</sequence>
<evidence type="ECO:0000313" key="1">
    <source>
        <dbReference type="EMBL" id="MFH6985386.1"/>
    </source>
</evidence>
<dbReference type="Proteomes" id="UP001610063">
    <property type="component" value="Unassembled WGS sequence"/>
</dbReference>
<proteinExistence type="predicted"/>
<gene>
    <name evidence="1" type="ORF">ACHKAR_18180</name>
</gene>